<organism evidence="6 7">
    <name type="scientific">Erpetoichthys calabaricus</name>
    <name type="common">Rope fish</name>
    <name type="synonym">Calamoichthys calabaricus</name>
    <dbReference type="NCBI Taxonomy" id="27687"/>
    <lineage>
        <taxon>Eukaryota</taxon>
        <taxon>Metazoa</taxon>
        <taxon>Chordata</taxon>
        <taxon>Craniata</taxon>
        <taxon>Vertebrata</taxon>
        <taxon>Euteleostomi</taxon>
        <taxon>Actinopterygii</taxon>
        <taxon>Polypteriformes</taxon>
        <taxon>Polypteridae</taxon>
        <taxon>Erpetoichthys</taxon>
    </lineage>
</organism>
<dbReference type="PANTHER" id="PTHR43066">
    <property type="entry name" value="RHOMBOID-RELATED PROTEIN"/>
    <property type="match status" value="1"/>
</dbReference>
<feature type="region of interest" description="Disordered" evidence="5">
    <location>
        <begin position="178"/>
        <end position="202"/>
    </location>
</feature>
<evidence type="ECO:0000256" key="3">
    <source>
        <dbReference type="ARBA" id="ARBA00022989"/>
    </source>
</evidence>
<accession>A0A8C4SQM1</accession>
<evidence type="ECO:0000256" key="2">
    <source>
        <dbReference type="ARBA" id="ARBA00022692"/>
    </source>
</evidence>
<dbReference type="PANTHER" id="PTHR43066:SF14">
    <property type="entry name" value="RHOMBOID-RELATED PROTEIN 4"/>
    <property type="match status" value="1"/>
</dbReference>
<dbReference type="Proteomes" id="UP000694620">
    <property type="component" value="Chromosome 2"/>
</dbReference>
<dbReference type="Ensembl" id="ENSECRT00000020510.1">
    <property type="protein sequence ID" value="ENSECRP00000020077.1"/>
    <property type="gene ID" value="ENSECRG00000013491.1"/>
</dbReference>
<comment type="subcellular location">
    <subcellularLocation>
        <location evidence="1">Membrane</location>
        <topology evidence="1">Multi-pass membrane protein</topology>
    </subcellularLocation>
</comment>
<dbReference type="GO" id="GO:0004252">
    <property type="term" value="F:serine-type endopeptidase activity"/>
    <property type="evidence" value="ECO:0007669"/>
    <property type="project" value="TreeGrafter"/>
</dbReference>
<dbReference type="InterPro" id="IPR035952">
    <property type="entry name" value="Rhomboid-like_sf"/>
</dbReference>
<keyword evidence="2" id="KW-0812">Transmembrane</keyword>
<evidence type="ECO:0000256" key="1">
    <source>
        <dbReference type="ARBA" id="ARBA00004141"/>
    </source>
</evidence>
<sequence>MFLCKYHMLSRTLRIIVIEKIIYEILHLYFSGVLFALKVVNSHYYPGGVIYIMGFPVANRYTCWVELIAIHLLSPGTSFEGHLAGILVGLMYTKGPLKKIMKLCSGIFSSDHHHYSRPQYFSSSGRSGYRTNPYNAYERQPPMHYEYNPYNQHPGFDAYTGGFSEQEQYEAAIRASLNDRGHPSQGSPPYGFNIQGEPLSYDEMRQRRLNRFNT</sequence>
<evidence type="ECO:0000313" key="7">
    <source>
        <dbReference type="Proteomes" id="UP000694620"/>
    </source>
</evidence>
<protein>
    <submittedName>
        <fullName evidence="6">Rhomboid domain containing 1</fullName>
    </submittedName>
</protein>
<reference evidence="6" key="1">
    <citation type="submission" date="2021-06" db="EMBL/GenBank/DDBJ databases">
        <authorList>
            <consortium name="Wellcome Sanger Institute Data Sharing"/>
        </authorList>
    </citation>
    <scope>NUCLEOTIDE SEQUENCE [LARGE SCALE GENOMIC DNA]</scope>
</reference>
<dbReference type="SUPFAM" id="SSF144091">
    <property type="entry name" value="Rhomboid-like"/>
    <property type="match status" value="1"/>
</dbReference>
<reference evidence="6" key="3">
    <citation type="submission" date="2025-09" db="UniProtKB">
        <authorList>
            <consortium name="Ensembl"/>
        </authorList>
    </citation>
    <scope>IDENTIFICATION</scope>
</reference>
<reference evidence="6" key="2">
    <citation type="submission" date="2025-08" db="UniProtKB">
        <authorList>
            <consortium name="Ensembl"/>
        </authorList>
    </citation>
    <scope>IDENTIFICATION</scope>
</reference>
<gene>
    <name evidence="6" type="primary">RHBDD1</name>
</gene>
<dbReference type="AlphaFoldDB" id="A0A8C4SQM1"/>
<dbReference type="GeneTree" id="ENSGT00390000010744"/>
<evidence type="ECO:0000313" key="6">
    <source>
        <dbReference type="Ensembl" id="ENSECRP00000020077.1"/>
    </source>
</evidence>
<name>A0A8C4SQM1_ERPCA</name>
<keyword evidence="7" id="KW-1185">Reference proteome</keyword>
<keyword evidence="3" id="KW-1133">Transmembrane helix</keyword>
<evidence type="ECO:0000256" key="5">
    <source>
        <dbReference type="SAM" id="MobiDB-lite"/>
    </source>
</evidence>
<keyword evidence="4" id="KW-0472">Membrane</keyword>
<evidence type="ECO:0000256" key="4">
    <source>
        <dbReference type="ARBA" id="ARBA00023136"/>
    </source>
</evidence>
<dbReference type="GO" id="GO:0016020">
    <property type="term" value="C:membrane"/>
    <property type="evidence" value="ECO:0007669"/>
    <property type="project" value="UniProtKB-SubCell"/>
</dbReference>
<proteinExistence type="predicted"/>